<evidence type="ECO:0000313" key="3">
    <source>
        <dbReference type="EMBL" id="RSB61472.1"/>
    </source>
</evidence>
<reference evidence="2 5" key="2">
    <citation type="submission" date="2020-08" db="EMBL/GenBank/DDBJ databases">
        <title>Genomic Encyclopedia of Type Strains, Phase III (KMG-III): the genomes of soil and plant-associated and newly described type strains.</title>
        <authorList>
            <person name="Whitman W."/>
        </authorList>
    </citation>
    <scope>NUCLEOTIDE SEQUENCE [LARGE SCALE GENOMIC DNA]</scope>
    <source>
        <strain evidence="2 5">CECT 4113</strain>
    </source>
</reference>
<protein>
    <recommendedName>
        <fullName evidence="1">SseB protein N-terminal domain-containing protein</fullName>
    </recommendedName>
</protein>
<dbReference type="InterPro" id="IPR009839">
    <property type="entry name" value="SseB_N"/>
</dbReference>
<comment type="caution">
    <text evidence="3">The sequence shown here is derived from an EMBL/GenBank/DDBJ whole genome shotgun (WGS) entry which is preliminary data.</text>
</comment>
<sequence>MGVEIVRVPADWQHPEEEGELVVGAHHEPLYYIDAAEKTAFQLYENVSEGSPVSPVFTTREELAEWLEQKGWPAESIEFLLANGHAPTRVTLL</sequence>
<dbReference type="EMBL" id="JACHXH010000038">
    <property type="protein sequence ID" value="MBB3138804.1"/>
    <property type="molecule type" value="Genomic_DNA"/>
</dbReference>
<organism evidence="3 4">
    <name type="scientific">Rhizobium pisi</name>
    <dbReference type="NCBI Taxonomy" id="574561"/>
    <lineage>
        <taxon>Bacteria</taxon>
        <taxon>Pseudomonadati</taxon>
        <taxon>Pseudomonadota</taxon>
        <taxon>Alphaproteobacteria</taxon>
        <taxon>Hyphomicrobiales</taxon>
        <taxon>Rhizobiaceae</taxon>
        <taxon>Rhizobium/Agrobacterium group</taxon>
        <taxon>Rhizobium</taxon>
    </lineage>
</organism>
<gene>
    <name evidence="3" type="ORF">EFD55_30585</name>
    <name evidence="2" type="ORF">FHS26_006583</name>
</gene>
<feature type="domain" description="SseB protein N-terminal" evidence="1">
    <location>
        <begin position="6"/>
        <end position="82"/>
    </location>
</feature>
<proteinExistence type="predicted"/>
<dbReference type="EMBL" id="RJJT01000034">
    <property type="protein sequence ID" value="RSB61472.1"/>
    <property type="molecule type" value="Genomic_DNA"/>
</dbReference>
<evidence type="ECO:0000313" key="2">
    <source>
        <dbReference type="EMBL" id="MBB3138804.1"/>
    </source>
</evidence>
<dbReference type="RefSeq" id="WP_125850491.1">
    <property type="nucleotide sequence ID" value="NZ_JACHXH010000038.1"/>
</dbReference>
<dbReference type="AlphaFoldDB" id="A0A3R9BY11"/>
<reference evidence="3 4" key="1">
    <citation type="submission" date="2018-11" db="EMBL/GenBank/DDBJ databases">
        <authorList>
            <person name="Huo Y."/>
        </authorList>
    </citation>
    <scope>NUCLEOTIDE SEQUENCE [LARGE SCALE GENOMIC DNA]</scope>
    <source>
        <strain evidence="3 4">DSM 30132</strain>
    </source>
</reference>
<dbReference type="Proteomes" id="UP000518315">
    <property type="component" value="Unassembled WGS sequence"/>
</dbReference>
<evidence type="ECO:0000259" key="1">
    <source>
        <dbReference type="Pfam" id="PF07179"/>
    </source>
</evidence>
<keyword evidence="5" id="KW-1185">Reference proteome</keyword>
<dbReference type="Proteomes" id="UP000277279">
    <property type="component" value="Unassembled WGS sequence"/>
</dbReference>
<evidence type="ECO:0000313" key="4">
    <source>
        <dbReference type="Proteomes" id="UP000277279"/>
    </source>
</evidence>
<accession>A0A3R9BY11</accession>
<evidence type="ECO:0000313" key="5">
    <source>
        <dbReference type="Proteomes" id="UP000518315"/>
    </source>
</evidence>
<name>A0A3R9BY11_9HYPH</name>
<dbReference type="Pfam" id="PF07179">
    <property type="entry name" value="SseB"/>
    <property type="match status" value="1"/>
</dbReference>
<dbReference type="OrthoDB" id="8235990at2"/>